<dbReference type="SUPFAM" id="SSF53041">
    <property type="entry name" value="Resolvase-like"/>
    <property type="match status" value="1"/>
</dbReference>
<evidence type="ECO:0000259" key="6">
    <source>
        <dbReference type="PROSITE" id="PS51736"/>
    </source>
</evidence>
<evidence type="ECO:0000256" key="2">
    <source>
        <dbReference type="ARBA" id="ARBA00023125"/>
    </source>
</evidence>
<dbReference type="GO" id="GO:0015074">
    <property type="term" value="P:DNA integration"/>
    <property type="evidence" value="ECO:0007669"/>
    <property type="project" value="UniProtKB-KW"/>
</dbReference>
<feature type="active site" description="O-(5'-phospho-DNA)-serine intermediate" evidence="4 5">
    <location>
        <position position="14"/>
    </location>
</feature>
<dbReference type="EMBL" id="BKDJ01000015">
    <property type="protein sequence ID" value="GER24016.1"/>
    <property type="molecule type" value="Genomic_DNA"/>
</dbReference>
<dbReference type="Proteomes" id="UP000325307">
    <property type="component" value="Unassembled WGS sequence"/>
</dbReference>
<dbReference type="PANTHER" id="PTHR30461">
    <property type="entry name" value="DNA-INVERTASE FROM LAMBDOID PROPHAGE"/>
    <property type="match status" value="1"/>
</dbReference>
<dbReference type="OrthoDB" id="3621759at2"/>
<dbReference type="InterPro" id="IPR036162">
    <property type="entry name" value="Resolvase-like_N_sf"/>
</dbReference>
<proteinExistence type="predicted"/>
<dbReference type="PANTHER" id="PTHR30461:SF23">
    <property type="entry name" value="DNA RECOMBINASE-RELATED"/>
    <property type="match status" value="1"/>
</dbReference>
<gene>
    <name evidence="7" type="ORF">NCCP1664_25110</name>
</gene>
<organism evidence="7 8">
    <name type="scientific">Zafaria cholistanensis</name>
    <dbReference type="NCBI Taxonomy" id="1682741"/>
    <lineage>
        <taxon>Bacteria</taxon>
        <taxon>Bacillati</taxon>
        <taxon>Actinomycetota</taxon>
        <taxon>Actinomycetes</taxon>
        <taxon>Micrococcales</taxon>
        <taxon>Micrococcaceae</taxon>
        <taxon>Zafaria</taxon>
    </lineage>
</organism>
<reference evidence="7 8" key="1">
    <citation type="submission" date="2019-09" db="EMBL/GenBank/DDBJ databases">
        <title>Arthrobacter zafarii sp. nov., a moderately thermotolerant and halotolerant actinobacterium isolated from Cholistan desert soil of Pakistan.</title>
        <authorList>
            <person name="Amin A."/>
            <person name="Ahmed I."/>
            <person name="Khalid N."/>
            <person name="Schumann P."/>
            <person name="Busse H.J."/>
            <person name="Khan I.U."/>
            <person name="Li S."/>
            <person name="Li W.J."/>
        </authorList>
    </citation>
    <scope>NUCLEOTIDE SEQUENCE [LARGE SCALE GENOMIC DNA]</scope>
    <source>
        <strain evidence="7 8">NCCP-1664</strain>
    </source>
</reference>
<dbReference type="Gene3D" id="3.90.1750.20">
    <property type="entry name" value="Putative Large Serine Recombinase, Chain B, Domain 2"/>
    <property type="match status" value="1"/>
</dbReference>
<dbReference type="PROSITE" id="PS00397">
    <property type="entry name" value="RECOMBINASES_1"/>
    <property type="match status" value="1"/>
</dbReference>
<dbReference type="InterPro" id="IPR006119">
    <property type="entry name" value="Resolv_N"/>
</dbReference>
<name>A0A5A7NTT1_9MICC</name>
<evidence type="ECO:0000256" key="3">
    <source>
        <dbReference type="ARBA" id="ARBA00023172"/>
    </source>
</evidence>
<keyword evidence="1" id="KW-0229">DNA integration</keyword>
<evidence type="ECO:0000256" key="5">
    <source>
        <dbReference type="PROSITE-ProRule" id="PRU10137"/>
    </source>
</evidence>
<dbReference type="Pfam" id="PF07508">
    <property type="entry name" value="Recombinase"/>
    <property type="match status" value="1"/>
</dbReference>
<dbReference type="GO" id="GO:0003677">
    <property type="term" value="F:DNA binding"/>
    <property type="evidence" value="ECO:0007669"/>
    <property type="project" value="UniProtKB-KW"/>
</dbReference>
<evidence type="ECO:0000256" key="1">
    <source>
        <dbReference type="ARBA" id="ARBA00022908"/>
    </source>
</evidence>
<dbReference type="CDD" id="cd00338">
    <property type="entry name" value="Ser_Recombinase"/>
    <property type="match status" value="1"/>
</dbReference>
<evidence type="ECO:0000256" key="4">
    <source>
        <dbReference type="PIRSR" id="PIRSR606118-50"/>
    </source>
</evidence>
<sequence length="220" mass="24028">MSTARTAIVYARVSTEEQAANGASLDAQAEVLASVARARGWDVVVMKEQASGKAMTRKARPILNDALEMLAAGAAHYLLAVRIDRISRTVEDFSALMGRARREGWAMVLSEMDLDTTTSQGEFMANVQISVAQYERRLIGDRTREGLAQRKREGVKLGRRPQLPLLVVKQIKAMKRDGASLRGIADTLNGEGVATAQGGARWHASTVKKILDSEAWAHVR</sequence>
<dbReference type="InterPro" id="IPR006118">
    <property type="entry name" value="Recombinase_CS"/>
</dbReference>
<evidence type="ECO:0000313" key="7">
    <source>
        <dbReference type="EMBL" id="GER24016.1"/>
    </source>
</evidence>
<protein>
    <recommendedName>
        <fullName evidence="6">Resolvase/invertase-type recombinase catalytic domain-containing protein</fullName>
    </recommendedName>
</protein>
<dbReference type="AlphaFoldDB" id="A0A5A7NTT1"/>
<evidence type="ECO:0000313" key="8">
    <source>
        <dbReference type="Proteomes" id="UP000325307"/>
    </source>
</evidence>
<comment type="caution">
    <text evidence="7">The sequence shown here is derived from an EMBL/GenBank/DDBJ whole genome shotgun (WGS) entry which is preliminary data.</text>
</comment>
<dbReference type="SMART" id="SM00857">
    <property type="entry name" value="Resolvase"/>
    <property type="match status" value="1"/>
</dbReference>
<accession>A0A5A7NTT1</accession>
<dbReference type="InterPro" id="IPR011109">
    <property type="entry name" value="DNA_bind_recombinase_dom"/>
</dbReference>
<dbReference type="Gene3D" id="3.40.50.1390">
    <property type="entry name" value="Resolvase, N-terminal catalytic domain"/>
    <property type="match status" value="1"/>
</dbReference>
<keyword evidence="2" id="KW-0238">DNA-binding</keyword>
<dbReference type="PROSITE" id="PS51736">
    <property type="entry name" value="RECOMBINASES_3"/>
    <property type="match status" value="1"/>
</dbReference>
<keyword evidence="8" id="KW-1185">Reference proteome</keyword>
<dbReference type="Pfam" id="PF00239">
    <property type="entry name" value="Resolvase"/>
    <property type="match status" value="1"/>
</dbReference>
<feature type="domain" description="Resolvase/invertase-type recombinase catalytic" evidence="6">
    <location>
        <begin position="6"/>
        <end position="154"/>
    </location>
</feature>
<dbReference type="InterPro" id="IPR038109">
    <property type="entry name" value="DNA_bind_recomb_sf"/>
</dbReference>
<keyword evidence="3" id="KW-0233">DNA recombination</keyword>
<dbReference type="RefSeq" id="WP_149957615.1">
    <property type="nucleotide sequence ID" value="NZ_BKDJ01000015.1"/>
</dbReference>
<dbReference type="GO" id="GO:0000150">
    <property type="term" value="F:DNA strand exchange activity"/>
    <property type="evidence" value="ECO:0007669"/>
    <property type="project" value="InterPro"/>
</dbReference>
<dbReference type="InterPro" id="IPR050639">
    <property type="entry name" value="SSR_resolvase"/>
</dbReference>